<feature type="compositionally biased region" description="Acidic residues" evidence="1">
    <location>
        <begin position="152"/>
        <end position="162"/>
    </location>
</feature>
<evidence type="ECO:0000313" key="3">
    <source>
        <dbReference type="RefSeq" id="XP_039132476.1"/>
    </source>
</evidence>
<dbReference type="AlphaFoldDB" id="A0AB40BYC9"/>
<evidence type="ECO:0000313" key="2">
    <source>
        <dbReference type="Proteomes" id="UP001515500"/>
    </source>
</evidence>
<feature type="compositionally biased region" description="Basic and acidic residues" evidence="1">
    <location>
        <begin position="134"/>
        <end position="151"/>
    </location>
</feature>
<accession>A0AB40BYC9</accession>
<evidence type="ECO:0000256" key="1">
    <source>
        <dbReference type="SAM" id="MobiDB-lite"/>
    </source>
</evidence>
<feature type="region of interest" description="Disordered" evidence="1">
    <location>
        <begin position="109"/>
        <end position="181"/>
    </location>
</feature>
<feature type="compositionally biased region" description="Basic residues" evidence="1">
    <location>
        <begin position="110"/>
        <end position="123"/>
    </location>
</feature>
<dbReference type="PANTHER" id="PTHR31903">
    <property type="entry name" value="F12F1.11-RELATED"/>
    <property type="match status" value="1"/>
</dbReference>
<gene>
    <name evidence="3" type="primary">LOC120269203</name>
</gene>
<keyword evidence="2" id="KW-1185">Reference proteome</keyword>
<feature type="region of interest" description="Disordered" evidence="1">
    <location>
        <begin position="1"/>
        <end position="20"/>
    </location>
</feature>
<sequence>MKRAHKSKPGGGRVHPSPTYPSMASLPTAILALVAVLSPEEQEVLAYLISGDKGKRRAPPRQHEPELSCDCFGCYKSFWARWDASPNRHLIHRILDAFEEKLEDEGKKGFQVKKARRSRRRNGKGVPASDDLDAVEKEIKGFDSLDGHVDGADDGDGDDDDDDHRRGGGDDSGGSGNAGESKSSVFRLVTFIGEKVWAVWN</sequence>
<reference evidence="3" key="1">
    <citation type="submission" date="2025-08" db="UniProtKB">
        <authorList>
            <consortium name="RefSeq"/>
        </authorList>
    </citation>
    <scope>IDENTIFICATION</scope>
</reference>
<protein>
    <submittedName>
        <fullName evidence="3">Uncharacterized protein LOC120269203</fullName>
    </submittedName>
</protein>
<dbReference type="PANTHER" id="PTHR31903:SF6">
    <property type="entry name" value="F12F1.11-RELATED"/>
    <property type="match status" value="1"/>
</dbReference>
<dbReference type="Proteomes" id="UP001515500">
    <property type="component" value="Chromosome 9"/>
</dbReference>
<dbReference type="GeneID" id="120269203"/>
<dbReference type="RefSeq" id="XP_039132476.1">
    <property type="nucleotide sequence ID" value="XM_039276542.1"/>
</dbReference>
<name>A0AB40BYC9_DIOCR</name>
<proteinExistence type="predicted"/>
<organism evidence="2 3">
    <name type="scientific">Dioscorea cayennensis subsp. rotundata</name>
    <name type="common">White Guinea yam</name>
    <name type="synonym">Dioscorea rotundata</name>
    <dbReference type="NCBI Taxonomy" id="55577"/>
    <lineage>
        <taxon>Eukaryota</taxon>
        <taxon>Viridiplantae</taxon>
        <taxon>Streptophyta</taxon>
        <taxon>Embryophyta</taxon>
        <taxon>Tracheophyta</taxon>
        <taxon>Spermatophyta</taxon>
        <taxon>Magnoliopsida</taxon>
        <taxon>Liliopsida</taxon>
        <taxon>Dioscoreales</taxon>
        <taxon>Dioscoreaceae</taxon>
        <taxon>Dioscorea</taxon>
    </lineage>
</organism>